<comment type="caution">
    <text evidence="2">The sequence shown here is derived from an EMBL/GenBank/DDBJ whole genome shotgun (WGS) entry which is preliminary data.</text>
</comment>
<evidence type="ECO:0000313" key="2">
    <source>
        <dbReference type="EMBL" id="MBB5962461.1"/>
    </source>
</evidence>
<keyword evidence="1" id="KW-0472">Membrane</keyword>
<reference evidence="2 3" key="1">
    <citation type="submission" date="2020-08" db="EMBL/GenBank/DDBJ databases">
        <title>Genomic Encyclopedia of Type Strains, Phase III (KMG-III): the genomes of soil and plant-associated and newly described type strains.</title>
        <authorList>
            <person name="Whitman W."/>
        </authorList>
    </citation>
    <scope>NUCLEOTIDE SEQUENCE [LARGE SCALE GENOMIC DNA]</scope>
    <source>
        <strain evidence="2 3">CECT 3303</strain>
    </source>
</reference>
<feature type="transmembrane region" description="Helical" evidence="1">
    <location>
        <begin position="20"/>
        <end position="40"/>
    </location>
</feature>
<accession>A0A841CX16</accession>
<name>A0A841CX16_PLAVE</name>
<dbReference type="AlphaFoldDB" id="A0A841CX16"/>
<evidence type="ECO:0000256" key="1">
    <source>
        <dbReference type="SAM" id="Phobius"/>
    </source>
</evidence>
<keyword evidence="1" id="KW-0812">Transmembrane</keyword>
<organism evidence="2 3">
    <name type="scientific">Planomonospora venezuelensis</name>
    <dbReference type="NCBI Taxonomy" id="1999"/>
    <lineage>
        <taxon>Bacteria</taxon>
        <taxon>Bacillati</taxon>
        <taxon>Actinomycetota</taxon>
        <taxon>Actinomycetes</taxon>
        <taxon>Streptosporangiales</taxon>
        <taxon>Streptosporangiaceae</taxon>
        <taxon>Planomonospora</taxon>
    </lineage>
</organism>
<dbReference type="RefSeq" id="WP_184939936.1">
    <property type="nucleotide sequence ID" value="NZ_BAAAWZ010000001.1"/>
</dbReference>
<dbReference type="Proteomes" id="UP000562352">
    <property type="component" value="Unassembled WGS sequence"/>
</dbReference>
<sequence length="166" mass="16857">MWTIDSPGSPGAAKAGGLLPWIAAGAPLVIAGVVVAAVSVQGAAGAPEPARFAGIDSLDVTTDHGDVEIVPSGTGEVLVTRRPHGRAPRSESWGGGSLTVGQVCDEGLVCTSLRDTSEDHVDYTFAVPRGVDVTVRSRNGDIILRGPVGRVDARTDGGTVRTVPAP</sequence>
<gene>
    <name evidence="2" type="ORF">FHS22_001722</name>
</gene>
<evidence type="ECO:0008006" key="4">
    <source>
        <dbReference type="Google" id="ProtNLM"/>
    </source>
</evidence>
<proteinExistence type="predicted"/>
<evidence type="ECO:0000313" key="3">
    <source>
        <dbReference type="Proteomes" id="UP000562352"/>
    </source>
</evidence>
<protein>
    <recommendedName>
        <fullName evidence="4">Adhesin domain-containing protein</fullName>
    </recommendedName>
</protein>
<keyword evidence="3" id="KW-1185">Reference proteome</keyword>
<keyword evidence="1" id="KW-1133">Transmembrane helix</keyword>
<dbReference type="EMBL" id="JACHJJ010000004">
    <property type="protein sequence ID" value="MBB5962461.1"/>
    <property type="molecule type" value="Genomic_DNA"/>
</dbReference>